<keyword evidence="1" id="KW-0732">Signal</keyword>
<evidence type="ECO:0000313" key="3">
    <source>
        <dbReference type="Proteomes" id="UP001324634"/>
    </source>
</evidence>
<gene>
    <name evidence="2" type="ORF">SOO65_04950</name>
</gene>
<dbReference type="EMBL" id="CP139487">
    <property type="protein sequence ID" value="WPU66088.1"/>
    <property type="molecule type" value="Genomic_DNA"/>
</dbReference>
<proteinExistence type="predicted"/>
<feature type="chain" id="PRO_5043545213" description="Adhesin" evidence="1">
    <location>
        <begin position="19"/>
        <end position="130"/>
    </location>
</feature>
<evidence type="ECO:0008006" key="4">
    <source>
        <dbReference type="Google" id="ProtNLM"/>
    </source>
</evidence>
<accession>A0AAX4HRT2</accession>
<evidence type="ECO:0000313" key="2">
    <source>
        <dbReference type="EMBL" id="WPU66088.1"/>
    </source>
</evidence>
<organism evidence="2 3">
    <name type="scientific">Peredibacter starrii</name>
    <dbReference type="NCBI Taxonomy" id="28202"/>
    <lineage>
        <taxon>Bacteria</taxon>
        <taxon>Pseudomonadati</taxon>
        <taxon>Bdellovibrionota</taxon>
        <taxon>Bacteriovoracia</taxon>
        <taxon>Bacteriovoracales</taxon>
        <taxon>Bacteriovoracaceae</taxon>
        <taxon>Peredibacter</taxon>
    </lineage>
</organism>
<feature type="signal peptide" evidence="1">
    <location>
        <begin position="1"/>
        <end position="18"/>
    </location>
</feature>
<name>A0AAX4HRT2_9BACT</name>
<dbReference type="AlphaFoldDB" id="A0AAX4HRT2"/>
<dbReference type="RefSeq" id="WP_321397874.1">
    <property type="nucleotide sequence ID" value="NZ_CP139487.1"/>
</dbReference>
<protein>
    <recommendedName>
        <fullName evidence="4">Adhesin</fullName>
    </recommendedName>
</protein>
<keyword evidence="3" id="KW-1185">Reference proteome</keyword>
<sequence length="130" mass="13920">MKKVLVLVSALFAINSFASETNLKCEVISHDKLSGLSTTHELIGQRLSGCRDNTGKPLLCSNASLSSNIDGSNISVITTSDSKAFRVNFSTDGIGIESEVPYTLNLAKGDLEGKFIVSNQTREFTVTCSN</sequence>
<evidence type="ECO:0000256" key="1">
    <source>
        <dbReference type="SAM" id="SignalP"/>
    </source>
</evidence>
<dbReference type="KEGG" id="psti:SOO65_04950"/>
<dbReference type="Proteomes" id="UP001324634">
    <property type="component" value="Chromosome"/>
</dbReference>
<reference evidence="2 3" key="1">
    <citation type="submission" date="2023-11" db="EMBL/GenBank/DDBJ databases">
        <title>Peredibacter starrii A3.12.</title>
        <authorList>
            <person name="Mitchell R.J."/>
        </authorList>
    </citation>
    <scope>NUCLEOTIDE SEQUENCE [LARGE SCALE GENOMIC DNA]</scope>
    <source>
        <strain evidence="2 3">A3.12</strain>
    </source>
</reference>